<comment type="caution">
    <text evidence="1">The sequence shown here is derived from an EMBL/GenBank/DDBJ whole genome shotgun (WGS) entry which is preliminary data.</text>
</comment>
<sequence>MAVCFTFFLLFLSYGIVSGQILCEDGFCRDEFDARHELGQIGALEQRPTCDAKGQFMQFHCVPTQTCFCQSEEGERLFGEVLHMGASMKERIEFLVESERDGWNVDFFSEIPECLPDGTYGRVVRRSGSKICVDERGQPIQGYEAMPGTEEFNTMNCNCALTSLLMDSMNEKPVCCKNGNFRNIQCRRGACRCVDSDGRQRKKTTTEVLEKLETNIKRIEQDGQSKEQKHKRVIGYVMAYSVGLYVLFAILYYFKYVGRSQYWLYSVLHASPLLLLPVLVVFLRAAISWYFNWTLSKNRIKLSKMREEKKKILEEVMNTETYKVAKEILDKYGTPEEQSKALKPFVPTQNVPGNPCSPPPATPGQLRQRQLALTSTPISNNFNRELVPLNNSMYKGPRLRSDQLPRPLLDKNRSALDKVVDYLLKDGPSHRMALICSECSSHNGMAMVEEFEFVSYACAYCGRYNPARKQRPAAPLLARAITDAPRRLGSGDDSSIASSSDSDDDKNTKLSEKSAGGSEAESDRPPSPGEGTPKSSLERKED</sequence>
<reference evidence="1 2" key="1">
    <citation type="journal article" date="2022" name="Genome Biol. Evol.">
        <title>The Spruce Budworm Genome: Reconstructing the Evolutionary History of Antifreeze Proteins.</title>
        <authorList>
            <person name="Beliveau C."/>
            <person name="Gagne P."/>
            <person name="Picq S."/>
            <person name="Vernygora O."/>
            <person name="Keeling C.I."/>
            <person name="Pinkney K."/>
            <person name="Doucet D."/>
            <person name="Wen F."/>
            <person name="Johnston J.S."/>
            <person name="Maaroufi H."/>
            <person name="Boyle B."/>
            <person name="Laroche J."/>
            <person name="Dewar K."/>
            <person name="Juretic N."/>
            <person name="Blackburn G."/>
            <person name="Nisole A."/>
            <person name="Brunet B."/>
            <person name="Brandao M."/>
            <person name="Lumley L."/>
            <person name="Duan J."/>
            <person name="Quan G."/>
            <person name="Lucarotti C.J."/>
            <person name="Roe A.D."/>
            <person name="Sperling F.A.H."/>
            <person name="Levesque R.C."/>
            <person name="Cusson M."/>
        </authorList>
    </citation>
    <scope>NUCLEOTIDE SEQUENCE [LARGE SCALE GENOMIC DNA]</scope>
    <source>
        <strain evidence="1">Glfc:IPQL:Cfum</strain>
    </source>
</reference>
<gene>
    <name evidence="1" type="ORF">MSG28_015073</name>
</gene>
<organism evidence="1 2">
    <name type="scientific">Choristoneura fumiferana</name>
    <name type="common">Spruce budworm moth</name>
    <name type="synonym">Archips fumiferana</name>
    <dbReference type="NCBI Taxonomy" id="7141"/>
    <lineage>
        <taxon>Eukaryota</taxon>
        <taxon>Metazoa</taxon>
        <taxon>Ecdysozoa</taxon>
        <taxon>Arthropoda</taxon>
        <taxon>Hexapoda</taxon>
        <taxon>Insecta</taxon>
        <taxon>Pterygota</taxon>
        <taxon>Neoptera</taxon>
        <taxon>Endopterygota</taxon>
        <taxon>Lepidoptera</taxon>
        <taxon>Glossata</taxon>
        <taxon>Ditrysia</taxon>
        <taxon>Tortricoidea</taxon>
        <taxon>Tortricidae</taxon>
        <taxon>Tortricinae</taxon>
        <taxon>Choristoneura</taxon>
    </lineage>
</organism>
<protein>
    <submittedName>
        <fullName evidence="1">Uncharacterized protein</fullName>
    </submittedName>
</protein>
<accession>A0ACC0KY66</accession>
<dbReference type="Proteomes" id="UP001064048">
    <property type="component" value="Chromosome 27"/>
</dbReference>
<dbReference type="EMBL" id="CM046127">
    <property type="protein sequence ID" value="KAI8441484.1"/>
    <property type="molecule type" value="Genomic_DNA"/>
</dbReference>
<keyword evidence="2" id="KW-1185">Reference proteome</keyword>
<evidence type="ECO:0000313" key="1">
    <source>
        <dbReference type="EMBL" id="KAI8441484.1"/>
    </source>
</evidence>
<proteinExistence type="predicted"/>
<evidence type="ECO:0000313" key="2">
    <source>
        <dbReference type="Proteomes" id="UP001064048"/>
    </source>
</evidence>
<name>A0ACC0KY66_CHOFU</name>